<evidence type="ECO:0000259" key="1">
    <source>
        <dbReference type="Pfam" id="PF08241"/>
    </source>
</evidence>
<organism evidence="2 3">
    <name type="scientific">Micromonospora olivasterospora</name>
    <dbReference type="NCBI Taxonomy" id="1880"/>
    <lineage>
        <taxon>Bacteria</taxon>
        <taxon>Bacillati</taxon>
        <taxon>Actinomycetota</taxon>
        <taxon>Actinomycetes</taxon>
        <taxon>Micromonosporales</taxon>
        <taxon>Micromonosporaceae</taxon>
        <taxon>Micromonospora</taxon>
    </lineage>
</organism>
<keyword evidence="3" id="KW-1185">Reference proteome</keyword>
<accession>A0A562I2G5</accession>
<evidence type="ECO:0000313" key="3">
    <source>
        <dbReference type="Proteomes" id="UP000319825"/>
    </source>
</evidence>
<dbReference type="CDD" id="cd02440">
    <property type="entry name" value="AdoMet_MTases"/>
    <property type="match status" value="1"/>
</dbReference>
<dbReference type="GO" id="GO:0032259">
    <property type="term" value="P:methylation"/>
    <property type="evidence" value="ECO:0007669"/>
    <property type="project" value="UniProtKB-KW"/>
</dbReference>
<dbReference type="InterPro" id="IPR029063">
    <property type="entry name" value="SAM-dependent_MTases_sf"/>
</dbReference>
<dbReference type="RefSeq" id="WP_145772543.1">
    <property type="nucleotide sequence ID" value="NZ_BAAATQ010000054.1"/>
</dbReference>
<reference evidence="2 3" key="1">
    <citation type="submission" date="2019-07" db="EMBL/GenBank/DDBJ databases">
        <title>R&amp;d 2014.</title>
        <authorList>
            <person name="Klenk H.-P."/>
        </authorList>
    </citation>
    <scope>NUCLEOTIDE SEQUENCE [LARGE SCALE GENOMIC DNA]</scope>
    <source>
        <strain evidence="2 3">DSM 43868</strain>
    </source>
</reference>
<dbReference type="SUPFAM" id="SSF53335">
    <property type="entry name" value="S-adenosyl-L-methionine-dependent methyltransferases"/>
    <property type="match status" value="1"/>
</dbReference>
<name>A0A562I2G5_MICOL</name>
<keyword evidence="2" id="KW-0489">Methyltransferase</keyword>
<sequence>MDSPVKLRQRQNWDAISAGWESAMTVFERGARPVTDRLLDWGGVRPGQHVLDLGTGVGEPAATAARAVSPGGRVVAMDISPAMLEAARRHAGGLDNVEFTLGDMEDIPLPAGSLDVVLSRWGLMFSEDPDAAFRSVARVLRPGGVLAAAVWSTPDRVPMMSLGYRVLSERLELPAPPPGTPGPYTLSDPDQLARRLSAAGFHDVRVEEFVVPFRPASAAEYVGFTRATIPPLLRERIAERCGSADDPETWAAVGAAAERHADGAGLSLPSTALTVRAVAGPALAR</sequence>
<gene>
    <name evidence="2" type="ORF">JD77_00077</name>
</gene>
<dbReference type="EMBL" id="VLKE01000001">
    <property type="protein sequence ID" value="TWH65142.1"/>
    <property type="molecule type" value="Genomic_DNA"/>
</dbReference>
<proteinExistence type="predicted"/>
<dbReference type="AlphaFoldDB" id="A0A562I2G5"/>
<evidence type="ECO:0000313" key="2">
    <source>
        <dbReference type="EMBL" id="TWH65142.1"/>
    </source>
</evidence>
<comment type="caution">
    <text evidence="2">The sequence shown here is derived from an EMBL/GenBank/DDBJ whole genome shotgun (WGS) entry which is preliminary data.</text>
</comment>
<dbReference type="OrthoDB" id="9777638at2"/>
<dbReference type="PANTHER" id="PTHR43591">
    <property type="entry name" value="METHYLTRANSFERASE"/>
    <property type="match status" value="1"/>
</dbReference>
<keyword evidence="2" id="KW-0808">Transferase</keyword>
<feature type="domain" description="Methyltransferase type 11" evidence="1">
    <location>
        <begin position="51"/>
        <end position="147"/>
    </location>
</feature>
<dbReference type="Gene3D" id="3.40.50.150">
    <property type="entry name" value="Vaccinia Virus protein VP39"/>
    <property type="match status" value="1"/>
</dbReference>
<dbReference type="Pfam" id="PF08241">
    <property type="entry name" value="Methyltransf_11"/>
    <property type="match status" value="1"/>
</dbReference>
<dbReference type="GO" id="GO:0008757">
    <property type="term" value="F:S-adenosylmethionine-dependent methyltransferase activity"/>
    <property type="evidence" value="ECO:0007669"/>
    <property type="project" value="InterPro"/>
</dbReference>
<dbReference type="Proteomes" id="UP000319825">
    <property type="component" value="Unassembled WGS sequence"/>
</dbReference>
<protein>
    <submittedName>
        <fullName evidence="2">Ubiquinone/menaquinone biosynthesis C-methylase UbiE</fullName>
    </submittedName>
</protein>
<keyword evidence="2" id="KW-0830">Ubiquinone</keyword>
<dbReference type="InterPro" id="IPR013216">
    <property type="entry name" value="Methyltransf_11"/>
</dbReference>